<feature type="domain" description="CofB-like pilin" evidence="4">
    <location>
        <begin position="50"/>
        <end position="288"/>
    </location>
</feature>
<gene>
    <name evidence="6" type="ORF">ID160_02945</name>
</gene>
<feature type="transmembrane region" description="Helical" evidence="3">
    <location>
        <begin position="21"/>
        <end position="38"/>
    </location>
</feature>
<evidence type="ECO:0000313" key="6">
    <source>
        <dbReference type="EMBL" id="MBD3121629.1"/>
    </source>
</evidence>
<reference evidence="6" key="1">
    <citation type="submission" date="2020-09" db="EMBL/GenBank/DDBJ databases">
        <title>Characterization of IncC plasmids in Enterobacterales of food-producing animals originating from China.</title>
        <authorList>
            <person name="Zhang Y."/>
            <person name="Lei C.-W."/>
        </authorList>
    </citation>
    <scope>NUCLEOTIDE SEQUENCE</scope>
    <source>
        <strain evidence="6">CC1</strain>
    </source>
</reference>
<evidence type="ECO:0000259" key="5">
    <source>
        <dbReference type="Pfam" id="PF22228"/>
    </source>
</evidence>
<comment type="subcellular location">
    <subcellularLocation>
        <location evidence="1">Membrane</location>
        <topology evidence="1">Single-pass membrane protein</topology>
    </subcellularLocation>
</comment>
<feature type="region of interest" description="Disordered" evidence="2">
    <location>
        <begin position="380"/>
        <end position="401"/>
    </location>
</feature>
<feature type="domain" description="CofB-like beta-repeat" evidence="5">
    <location>
        <begin position="304"/>
        <end position="360"/>
    </location>
</feature>
<evidence type="ECO:0000256" key="2">
    <source>
        <dbReference type="SAM" id="MobiDB-lite"/>
    </source>
</evidence>
<keyword evidence="3" id="KW-0812">Transmembrane</keyword>
<protein>
    <submittedName>
        <fullName evidence="6">Prepilin-type N-terminal cleavage/methylation domain-containing protein</fullName>
    </submittedName>
</protein>
<organism evidence="6 7">
    <name type="scientific">Citrobacter braakii</name>
    <dbReference type="NCBI Taxonomy" id="57706"/>
    <lineage>
        <taxon>Bacteria</taxon>
        <taxon>Pseudomonadati</taxon>
        <taxon>Pseudomonadota</taxon>
        <taxon>Gammaproteobacteria</taxon>
        <taxon>Enterobacterales</taxon>
        <taxon>Enterobacteriaceae</taxon>
        <taxon>Citrobacter</taxon>
        <taxon>Citrobacter freundii complex</taxon>
    </lineage>
</organism>
<proteinExistence type="predicted"/>
<keyword evidence="3" id="KW-0472">Membrane</keyword>
<sequence>MISKRNANIYERQAGVTLLEMIVVLAIIGMCLMTYANYKRKEAQQSHQLIVADMVVRDIFGVMRFVAQNKLAVVSGTPEANPLFGTKNTNVTVANYDNRVSNKTLQDQPYPNTDTDKFYSGWSVGVSTQTQVSPTRGSRYLFLGSECKNGNNPKGKLPFELAESMLPCELRPGAESLELVLERVDFVNNIRQAGTIGPGIERVDFYLAYQNEVENEGLHFAGFIKPLEKALKGVDLSYLQAVVFEIEGSGNFKLVTTASGQPLQMGDIPNNLDRLDANKRYGIRLSFDKSSEDISADGSVPTAKLCWNDAKDEAGPCITAIDEDRLLITSSDAEGKDKNEPAMCWSREQNKSTLCLAAMNSNGVNPGTDNPDDRILHLRTSADKTDGSEAEPASPSSLKGTTGTLYANIVMENTSRKHPEKWHVAYDQAEANALKDGKQGGDNAERVFSDAFSGQYELVTPTTTFYQSFKNDYPQGEGPTGADAIYTAANDSANYAGLLSEPGVIRLPLQTCPKVTGIDKDGNTTLRSLYPRLSVAISSVAADQNGKTETGETDTGYTDYTQQGATRLNTVKTRNKVGAVAGVAIQANIVINKDTAAPANDPVKRDKNGTFEDWIAEDWFKGAGTKDDPAPFWLISATSAMINPDGDGINKMNPQSLSVVINQWCSTIPQGGMISSEGYAWDEAVPNKYVLHSLVAEDNDLKFYKEDGNKLDIPDHERITY</sequence>
<dbReference type="Pfam" id="PF22228">
    <property type="entry name" value="CofB_beta-rpt"/>
    <property type="match status" value="1"/>
</dbReference>
<evidence type="ECO:0000313" key="7">
    <source>
        <dbReference type="Proteomes" id="UP000605024"/>
    </source>
</evidence>
<dbReference type="NCBIfam" id="TIGR02532">
    <property type="entry name" value="IV_pilin_GFxxxE"/>
    <property type="match status" value="1"/>
</dbReference>
<dbReference type="Proteomes" id="UP000605024">
    <property type="component" value="Unassembled WGS sequence"/>
</dbReference>
<dbReference type="Pfam" id="PF07963">
    <property type="entry name" value="N_methyl"/>
    <property type="match status" value="1"/>
</dbReference>
<evidence type="ECO:0000259" key="4">
    <source>
        <dbReference type="Pfam" id="PF21444"/>
    </source>
</evidence>
<keyword evidence="3" id="KW-1133">Transmembrane helix</keyword>
<dbReference type="Pfam" id="PF21444">
    <property type="entry name" value="CofB_pilin_dom"/>
    <property type="match status" value="1"/>
</dbReference>
<dbReference type="InterPro" id="IPR012902">
    <property type="entry name" value="N_methyl_site"/>
</dbReference>
<evidence type="ECO:0000256" key="3">
    <source>
        <dbReference type="SAM" id="Phobius"/>
    </source>
</evidence>
<evidence type="ECO:0000256" key="1">
    <source>
        <dbReference type="ARBA" id="ARBA00004167"/>
    </source>
</evidence>
<dbReference type="InterPro" id="IPR053971">
    <property type="entry name" value="CofB-like_b-rpt_dom"/>
</dbReference>
<comment type="caution">
    <text evidence="6">The sequence shown here is derived from an EMBL/GenBank/DDBJ whole genome shotgun (WGS) entry which is preliminary data.</text>
</comment>
<dbReference type="InterPro" id="IPR048688">
    <property type="entry name" value="CofB-like_pilin_dom"/>
</dbReference>
<dbReference type="AlphaFoldDB" id="A0A8I0G1B4"/>
<dbReference type="EMBL" id="JACXSK010000001">
    <property type="protein sequence ID" value="MBD3121629.1"/>
    <property type="molecule type" value="Genomic_DNA"/>
</dbReference>
<accession>A0A8I0G1B4</accession>
<dbReference type="GO" id="GO:0016020">
    <property type="term" value="C:membrane"/>
    <property type="evidence" value="ECO:0007669"/>
    <property type="project" value="UniProtKB-SubCell"/>
</dbReference>
<dbReference type="RefSeq" id="WP_088583126.1">
    <property type="nucleotide sequence ID" value="NZ_CP022049.2"/>
</dbReference>
<name>A0A8I0G1B4_CITBR</name>